<feature type="chain" id="PRO_5015195896" evidence="1">
    <location>
        <begin position="24"/>
        <end position="362"/>
    </location>
</feature>
<evidence type="ECO:0000256" key="1">
    <source>
        <dbReference type="SAM" id="SignalP"/>
    </source>
</evidence>
<sequence>MRHATRTLLLFVLLLPIFHPVWAQPARAGQVVEACAKNDNFNGVVLIARKGKIDYLKYIGIANRHYDIPYSEQTVFHIFSLTKTFTTVLILQLYEQGKISLDSVIAAYYPEYKGEAARKVTIRNLLTYSSGRANKDISSPELIHQAYDNTIWDLDSFITTFLSEPLIDTPGTKFNYNNGDFILLGKIIEKIYGKPYEKVLDEQILKPLQLQHTGFLHHEDIIKNIDEGYSERDPPGKGVYMPTNVYIDNLYAAGAMYATPRDLLRFDQALFGHKILKQATVDTMLTAYPQLGDVALGFWVYPKTFGKINTRFAERQGDGYGHSANWVHLVDKDIALFILSNTKSLEYLNTMREKVLSAYLGQ</sequence>
<gene>
    <name evidence="3" type="ORF">B0I18_110105</name>
</gene>
<dbReference type="RefSeq" id="WP_106524607.1">
    <property type="nucleotide sequence ID" value="NZ_PYGD01000010.1"/>
</dbReference>
<dbReference type="Proteomes" id="UP000240572">
    <property type="component" value="Unassembled WGS sequence"/>
</dbReference>
<dbReference type="AlphaFoldDB" id="A0A2P8CXU5"/>
<dbReference type="Pfam" id="PF00144">
    <property type="entry name" value="Beta-lactamase"/>
    <property type="match status" value="1"/>
</dbReference>
<evidence type="ECO:0000313" key="3">
    <source>
        <dbReference type="EMBL" id="PSK89804.1"/>
    </source>
</evidence>
<dbReference type="InterPro" id="IPR012338">
    <property type="entry name" value="Beta-lactam/transpept-like"/>
</dbReference>
<reference evidence="3 4" key="1">
    <citation type="submission" date="2018-03" db="EMBL/GenBank/DDBJ databases">
        <title>Genomic Encyclopedia of Type Strains, Phase III (KMG-III): the genomes of soil and plant-associated and newly described type strains.</title>
        <authorList>
            <person name="Whitman W."/>
        </authorList>
    </citation>
    <scope>NUCLEOTIDE SEQUENCE [LARGE SCALE GENOMIC DNA]</scope>
    <source>
        <strain evidence="3 4">CGMCC 1.12700</strain>
    </source>
</reference>
<dbReference type="PANTHER" id="PTHR43283">
    <property type="entry name" value="BETA-LACTAMASE-RELATED"/>
    <property type="match status" value="1"/>
</dbReference>
<evidence type="ECO:0000259" key="2">
    <source>
        <dbReference type="Pfam" id="PF00144"/>
    </source>
</evidence>
<protein>
    <submittedName>
        <fullName evidence="3">CubicO group peptidase (Beta-lactamase class C family)</fullName>
    </submittedName>
</protein>
<accession>A0A2P8CXU5</accession>
<feature type="signal peptide" evidence="1">
    <location>
        <begin position="1"/>
        <end position="23"/>
    </location>
</feature>
<dbReference type="OrthoDB" id="9793489at2"/>
<proteinExistence type="predicted"/>
<dbReference type="Gene3D" id="3.40.710.10">
    <property type="entry name" value="DD-peptidase/beta-lactamase superfamily"/>
    <property type="match status" value="1"/>
</dbReference>
<dbReference type="InterPro" id="IPR001466">
    <property type="entry name" value="Beta-lactam-related"/>
</dbReference>
<dbReference type="PANTHER" id="PTHR43283:SF3">
    <property type="entry name" value="BETA-LACTAMASE FAMILY PROTEIN (AFU_ORTHOLOGUE AFUA_5G07500)"/>
    <property type="match status" value="1"/>
</dbReference>
<dbReference type="EMBL" id="PYGD01000010">
    <property type="protein sequence ID" value="PSK89804.1"/>
    <property type="molecule type" value="Genomic_DNA"/>
</dbReference>
<evidence type="ECO:0000313" key="4">
    <source>
        <dbReference type="Proteomes" id="UP000240572"/>
    </source>
</evidence>
<dbReference type="InterPro" id="IPR050789">
    <property type="entry name" value="Diverse_Enzym_Activities"/>
</dbReference>
<organism evidence="3 4">
    <name type="scientific">Taibaiella chishuiensis</name>
    <dbReference type="NCBI Taxonomy" id="1434707"/>
    <lineage>
        <taxon>Bacteria</taxon>
        <taxon>Pseudomonadati</taxon>
        <taxon>Bacteroidota</taxon>
        <taxon>Chitinophagia</taxon>
        <taxon>Chitinophagales</taxon>
        <taxon>Chitinophagaceae</taxon>
        <taxon>Taibaiella</taxon>
    </lineage>
</organism>
<keyword evidence="4" id="KW-1185">Reference proteome</keyword>
<keyword evidence="1" id="KW-0732">Signal</keyword>
<comment type="caution">
    <text evidence="3">The sequence shown here is derived from an EMBL/GenBank/DDBJ whole genome shotgun (WGS) entry which is preliminary data.</text>
</comment>
<feature type="domain" description="Beta-lactamase-related" evidence="2">
    <location>
        <begin position="32"/>
        <end position="354"/>
    </location>
</feature>
<dbReference type="SUPFAM" id="SSF56601">
    <property type="entry name" value="beta-lactamase/transpeptidase-like"/>
    <property type="match status" value="1"/>
</dbReference>
<name>A0A2P8CXU5_9BACT</name>